<evidence type="ECO:0000313" key="1">
    <source>
        <dbReference type="EMBL" id="ATC88063.1"/>
    </source>
</evidence>
<dbReference type="Proteomes" id="UP000016505">
    <property type="component" value="Chromosome I"/>
</dbReference>
<dbReference type="AlphaFoldDB" id="A0A290S7L4"/>
<dbReference type="EMBL" id="CP011025">
    <property type="protein sequence ID" value="ATC88063.1"/>
    <property type="molecule type" value="Genomic_DNA"/>
</dbReference>
<accession>A0A290S7L4</accession>
<sequence length="52" mass="6102">MYGWGFIKVRQSNIECNLVQTFIISIQIYFHTLMYIQKSRAYRAMLGLGLGK</sequence>
<name>A0A290S7L4_9GAMM</name>
<dbReference type="KEGG" id="part:PARC_a3733"/>
<proteinExistence type="predicted"/>
<gene>
    <name evidence="1" type="ORF">PARC_a3733</name>
</gene>
<protein>
    <submittedName>
        <fullName evidence="1">Uncharacterized protein</fullName>
    </submittedName>
</protein>
<reference evidence="1 2" key="1">
    <citation type="journal article" date="2012" name="J. Bacteriol.">
        <title>Genome sequences of type strains of seven species of the marine bacterium Pseudoalteromonas.</title>
        <authorList>
            <person name="Xie B.B."/>
            <person name="Shu Y.L."/>
            <person name="Qin Q.L."/>
            <person name="Rong J.C."/>
            <person name="Zhang X.Y."/>
            <person name="Chen X.L."/>
            <person name="Shi M."/>
            <person name="He H.L."/>
            <person name="Zhou B.C."/>
            <person name="Zhang Y.Z."/>
        </authorList>
    </citation>
    <scope>NUCLEOTIDE SEQUENCE [LARGE SCALE GENOMIC DNA]</scope>
    <source>
        <strain evidence="1 2">A 37-1-2</strain>
    </source>
</reference>
<organism evidence="1 2">
    <name type="scientific">Pseudoalteromonas arctica A 37-1-2</name>
    <dbReference type="NCBI Taxonomy" id="1117313"/>
    <lineage>
        <taxon>Bacteria</taxon>
        <taxon>Pseudomonadati</taxon>
        <taxon>Pseudomonadota</taxon>
        <taxon>Gammaproteobacteria</taxon>
        <taxon>Alteromonadales</taxon>
        <taxon>Pseudoalteromonadaceae</taxon>
        <taxon>Pseudoalteromonas</taxon>
    </lineage>
</organism>
<evidence type="ECO:0000313" key="2">
    <source>
        <dbReference type="Proteomes" id="UP000016505"/>
    </source>
</evidence>